<gene>
    <name evidence="1" type="ORF">OU989_23415</name>
</gene>
<dbReference type="KEGG" id="liu:OU989_23415"/>
<sequence length="112" mass="13117">MINISDVADTLEQMELPDEMEKLSKLLQAIYFNQFDSLGQIREVFDATSKEELMKLFKAINEEKSLSFDDDDYESKTLGEKVTSSVFKNSYWNGLSCSYYWNKLKNNKKLFI</sequence>
<keyword evidence="1" id="KW-0614">Plasmid</keyword>
<dbReference type="EMBL" id="CP113528">
    <property type="protein sequence ID" value="WDV09240.1"/>
    <property type="molecule type" value="Genomic_DNA"/>
</dbReference>
<accession>A0AAJ5RQN6</accession>
<protein>
    <submittedName>
        <fullName evidence="1">Uncharacterized protein</fullName>
    </submittedName>
</protein>
<geneLocation type="plasmid" evidence="1 2">
    <name>unnamed</name>
</geneLocation>
<evidence type="ECO:0000313" key="1">
    <source>
        <dbReference type="EMBL" id="WDV09240.1"/>
    </source>
</evidence>
<dbReference type="RefSeq" id="WP_274797460.1">
    <property type="nucleotide sequence ID" value="NZ_CP113528.1"/>
</dbReference>
<evidence type="ECO:0000313" key="2">
    <source>
        <dbReference type="Proteomes" id="UP001219585"/>
    </source>
</evidence>
<dbReference type="Proteomes" id="UP001219585">
    <property type="component" value="Plasmid unnamed"/>
</dbReference>
<dbReference type="AlphaFoldDB" id="A0AAJ5RQN6"/>
<name>A0AAJ5RQN6_9BACI</name>
<proteinExistence type="predicted"/>
<reference evidence="1" key="1">
    <citation type="submission" date="2022-11" db="EMBL/GenBank/DDBJ databases">
        <title>Lysinibacillus irui.</title>
        <authorList>
            <person name="Akintayo S.O."/>
        </authorList>
    </citation>
    <scope>NUCLEOTIDE SEQUENCE</scope>
    <source>
        <strain evidence="1">IRB4-01</strain>
        <plasmid evidence="1">unnamed</plasmid>
    </source>
</reference>
<organism evidence="1 2">
    <name type="scientific">Lysinibacillus irui</name>
    <dbReference type="NCBI Taxonomy" id="2998077"/>
    <lineage>
        <taxon>Bacteria</taxon>
        <taxon>Bacillati</taxon>
        <taxon>Bacillota</taxon>
        <taxon>Bacilli</taxon>
        <taxon>Bacillales</taxon>
        <taxon>Bacillaceae</taxon>
        <taxon>Lysinibacillus</taxon>
    </lineage>
</organism>